<accession>A0A0C1HB39</accession>
<name>A0A0C1HB39_9NEIS</name>
<evidence type="ECO:0000313" key="2">
    <source>
        <dbReference type="Proteomes" id="UP000031390"/>
    </source>
</evidence>
<reference evidence="1 2" key="1">
    <citation type="submission" date="2014-12" db="EMBL/GenBank/DDBJ databases">
        <title>Genome sequence of Morococcus cerebrosus.</title>
        <authorList>
            <person name="Shin S.-K."/>
            <person name="Yi H."/>
        </authorList>
    </citation>
    <scope>NUCLEOTIDE SEQUENCE [LARGE SCALE GENOMIC DNA]</scope>
    <source>
        <strain evidence="1 2">CIP 81.93</strain>
    </source>
</reference>
<protein>
    <submittedName>
        <fullName evidence="1">Uncharacterized protein</fullName>
    </submittedName>
</protein>
<dbReference type="AlphaFoldDB" id="A0A0C1HB39"/>
<organism evidence="1 2">
    <name type="scientific">Morococcus cerebrosus</name>
    <dbReference type="NCBI Taxonomy" id="1056807"/>
    <lineage>
        <taxon>Bacteria</taxon>
        <taxon>Pseudomonadati</taxon>
        <taxon>Pseudomonadota</taxon>
        <taxon>Betaproteobacteria</taxon>
        <taxon>Neisseriales</taxon>
        <taxon>Neisseriaceae</taxon>
        <taxon>Morococcus</taxon>
    </lineage>
</organism>
<evidence type="ECO:0000313" key="1">
    <source>
        <dbReference type="EMBL" id="KIC11447.1"/>
    </source>
</evidence>
<dbReference type="Proteomes" id="UP000031390">
    <property type="component" value="Unassembled WGS sequence"/>
</dbReference>
<sequence length="55" mass="6556">MYEKGRLKQNSDGLFYDLWAKKIYLGYNAIKLNQLCGLVFVREKSAKYSTHYFNK</sequence>
<comment type="caution">
    <text evidence="1">The sequence shown here is derived from an EMBL/GenBank/DDBJ whole genome shotgun (WGS) entry which is preliminary data.</text>
</comment>
<dbReference type="EMBL" id="JUFZ01000023">
    <property type="protein sequence ID" value="KIC11447.1"/>
    <property type="molecule type" value="Genomic_DNA"/>
</dbReference>
<proteinExistence type="predicted"/>
<gene>
    <name evidence="1" type="ORF">MCC93_05610</name>
</gene>